<dbReference type="RefSeq" id="WP_132603288.1">
    <property type="nucleotide sequence ID" value="NZ_NRRP01000015.1"/>
</dbReference>
<proteinExistence type="predicted"/>
<dbReference type="EMBL" id="SLXL01000006">
    <property type="protein sequence ID" value="TCP22511.1"/>
    <property type="molecule type" value="Genomic_DNA"/>
</dbReference>
<keyword evidence="3" id="KW-1185">Reference proteome</keyword>
<evidence type="ECO:0000313" key="2">
    <source>
        <dbReference type="EMBL" id="TCP22511.1"/>
    </source>
</evidence>
<dbReference type="Pfam" id="PF20068">
    <property type="entry name" value="Amphi-Trp"/>
    <property type="match status" value="1"/>
</dbReference>
<dbReference type="Proteomes" id="UP000295733">
    <property type="component" value="Unassembled WGS sequence"/>
</dbReference>
<dbReference type="InterPro" id="IPR027598">
    <property type="entry name" value="Amphi-Trp_dom"/>
</dbReference>
<organism evidence="2 3">
    <name type="scientific">Rhodovulum adriaticum</name>
    <name type="common">Rhodopseudomonas adriatica</name>
    <dbReference type="NCBI Taxonomy" id="35804"/>
    <lineage>
        <taxon>Bacteria</taxon>
        <taxon>Pseudomonadati</taxon>
        <taxon>Pseudomonadota</taxon>
        <taxon>Alphaproteobacteria</taxon>
        <taxon>Rhodobacterales</taxon>
        <taxon>Paracoccaceae</taxon>
        <taxon>Rhodovulum</taxon>
    </lineage>
</organism>
<feature type="domain" description="Amphi-Trp" evidence="1">
    <location>
        <begin position="3"/>
        <end position="73"/>
    </location>
</feature>
<name>A0A4R2NLU2_RHOAD</name>
<evidence type="ECO:0000313" key="3">
    <source>
        <dbReference type="Proteomes" id="UP000295733"/>
    </source>
</evidence>
<comment type="caution">
    <text evidence="2">The sequence shown here is derived from an EMBL/GenBank/DDBJ whole genome shotgun (WGS) entry which is preliminary data.</text>
</comment>
<protein>
    <submittedName>
        <fullName evidence="2">Amphi-Trp domain-containing protein</fullName>
    </submittedName>
</protein>
<dbReference type="OrthoDB" id="5422838at2"/>
<accession>A0A4R2NLU2</accession>
<reference evidence="2 3" key="1">
    <citation type="submission" date="2019-03" db="EMBL/GenBank/DDBJ databases">
        <title>Genomic Encyclopedia of Type Strains, Phase IV (KMG-IV): sequencing the most valuable type-strain genomes for metagenomic binning, comparative biology and taxonomic classification.</title>
        <authorList>
            <person name="Goeker M."/>
        </authorList>
    </citation>
    <scope>NUCLEOTIDE SEQUENCE [LARGE SCALE GENOMIC DNA]</scope>
    <source>
        <strain evidence="2 3">DSM 2781</strain>
    </source>
</reference>
<sequence length="90" mass="9931">MADKTTRFAHESLQDRKTIKTLLTALSKGFGKGRLTLGDDDREMVLETADLMTLRITAEREDGACQVTLKVTWNDPAQPSRPKGAPKISS</sequence>
<evidence type="ECO:0000259" key="1">
    <source>
        <dbReference type="Pfam" id="PF20068"/>
    </source>
</evidence>
<gene>
    <name evidence="2" type="ORF">EV656_10697</name>
</gene>
<dbReference type="NCBIfam" id="TIGR04354">
    <property type="entry name" value="amphi-Trp"/>
    <property type="match status" value="1"/>
</dbReference>
<dbReference type="AlphaFoldDB" id="A0A4R2NLU2"/>